<dbReference type="PRINTS" id="PR00260">
    <property type="entry name" value="CHEMTRNSDUCR"/>
</dbReference>
<dbReference type="SMART" id="SM00283">
    <property type="entry name" value="MA"/>
    <property type="match status" value="1"/>
</dbReference>
<dbReference type="SMART" id="SM00304">
    <property type="entry name" value="HAMP"/>
    <property type="match status" value="1"/>
</dbReference>
<feature type="transmembrane region" description="Helical" evidence="14">
    <location>
        <begin position="206"/>
        <end position="227"/>
    </location>
</feature>
<feature type="region of interest" description="Disordered" evidence="13">
    <location>
        <begin position="566"/>
        <end position="603"/>
    </location>
</feature>
<keyword evidence="12" id="KW-0175">Coiled coil</keyword>
<dbReference type="GO" id="GO:0005886">
    <property type="term" value="C:plasma membrane"/>
    <property type="evidence" value="ECO:0007669"/>
    <property type="project" value="UniProtKB-SubCell"/>
</dbReference>
<accession>A0A158A7I5</accession>
<dbReference type="InterPro" id="IPR035440">
    <property type="entry name" value="4HB_MCP_dom_sf"/>
</dbReference>
<dbReference type="STRING" id="1777143.AWB82_01835"/>
<evidence type="ECO:0000256" key="11">
    <source>
        <dbReference type="PROSITE-ProRule" id="PRU00284"/>
    </source>
</evidence>
<keyword evidence="4" id="KW-0145">Chemotaxis</keyword>
<dbReference type="CDD" id="cd11386">
    <property type="entry name" value="MCP_signal"/>
    <property type="match status" value="1"/>
</dbReference>
<feature type="domain" description="HAMP" evidence="16">
    <location>
        <begin position="231"/>
        <end position="283"/>
    </location>
</feature>
<comment type="subcellular location">
    <subcellularLocation>
        <location evidence="1">Cell inner membrane</location>
        <topology evidence="1">Multi-pass membrane protein</topology>
    </subcellularLocation>
</comment>
<organism evidence="17 18">
    <name type="scientific">Caballeronia glebae</name>
    <dbReference type="NCBI Taxonomy" id="1777143"/>
    <lineage>
        <taxon>Bacteria</taxon>
        <taxon>Pseudomonadati</taxon>
        <taxon>Pseudomonadota</taxon>
        <taxon>Betaproteobacteria</taxon>
        <taxon>Burkholderiales</taxon>
        <taxon>Burkholderiaceae</taxon>
        <taxon>Caballeronia</taxon>
    </lineage>
</organism>
<dbReference type="Pfam" id="PF02203">
    <property type="entry name" value="TarH"/>
    <property type="match status" value="1"/>
</dbReference>
<feature type="domain" description="Methyl-accepting transducer" evidence="15">
    <location>
        <begin position="288"/>
        <end position="517"/>
    </location>
</feature>
<dbReference type="InterPro" id="IPR003122">
    <property type="entry name" value="Tar_rcpt_lig-bd"/>
</dbReference>
<keyword evidence="9 11" id="KW-0807">Transducer</keyword>
<dbReference type="InterPro" id="IPR003660">
    <property type="entry name" value="HAMP_dom"/>
</dbReference>
<evidence type="ECO:0000256" key="8">
    <source>
        <dbReference type="ARBA" id="ARBA00023136"/>
    </source>
</evidence>
<evidence type="ECO:0000256" key="13">
    <source>
        <dbReference type="SAM" id="MobiDB-lite"/>
    </source>
</evidence>
<evidence type="ECO:0000259" key="16">
    <source>
        <dbReference type="PROSITE" id="PS50885"/>
    </source>
</evidence>
<dbReference type="Gene3D" id="1.10.287.950">
    <property type="entry name" value="Methyl-accepting chemotaxis protein"/>
    <property type="match status" value="1"/>
</dbReference>
<evidence type="ECO:0000256" key="6">
    <source>
        <dbReference type="ARBA" id="ARBA00022692"/>
    </source>
</evidence>
<feature type="compositionally biased region" description="Low complexity" evidence="13">
    <location>
        <begin position="566"/>
        <end position="594"/>
    </location>
</feature>
<dbReference type="Pfam" id="PF00015">
    <property type="entry name" value="MCPsignal"/>
    <property type="match status" value="1"/>
</dbReference>
<keyword evidence="5" id="KW-0997">Cell inner membrane</keyword>
<evidence type="ECO:0000256" key="9">
    <source>
        <dbReference type="ARBA" id="ARBA00023224"/>
    </source>
</evidence>
<keyword evidence="2" id="KW-1003">Cell membrane</keyword>
<evidence type="ECO:0000313" key="17">
    <source>
        <dbReference type="EMBL" id="SAK53723.1"/>
    </source>
</evidence>
<reference evidence="17" key="1">
    <citation type="submission" date="2016-01" db="EMBL/GenBank/DDBJ databases">
        <authorList>
            <person name="Peeters C."/>
        </authorList>
    </citation>
    <scope>NUCLEOTIDE SEQUENCE [LARGE SCALE GENOMIC DNA]</scope>
    <source>
        <strain evidence="17">LMG 29325</strain>
    </source>
</reference>
<dbReference type="GO" id="GO:0007165">
    <property type="term" value="P:signal transduction"/>
    <property type="evidence" value="ECO:0007669"/>
    <property type="project" value="UniProtKB-KW"/>
</dbReference>
<dbReference type="Pfam" id="PF00672">
    <property type="entry name" value="HAMP"/>
    <property type="match status" value="1"/>
</dbReference>
<evidence type="ECO:0000256" key="3">
    <source>
        <dbReference type="ARBA" id="ARBA00022481"/>
    </source>
</evidence>
<dbReference type="GO" id="GO:0004888">
    <property type="term" value="F:transmembrane signaling receptor activity"/>
    <property type="evidence" value="ECO:0007669"/>
    <property type="project" value="InterPro"/>
</dbReference>
<name>A0A158A7I5_9BURK</name>
<keyword evidence="7 14" id="KW-1133">Transmembrane helix</keyword>
<evidence type="ECO:0000256" key="7">
    <source>
        <dbReference type="ARBA" id="ARBA00022989"/>
    </source>
</evidence>
<evidence type="ECO:0000256" key="4">
    <source>
        <dbReference type="ARBA" id="ARBA00022500"/>
    </source>
</evidence>
<dbReference type="InterPro" id="IPR004089">
    <property type="entry name" value="MCPsignal_dom"/>
</dbReference>
<comment type="caution">
    <text evidence="17">The sequence shown here is derived from an EMBL/GenBank/DDBJ whole genome shotgun (WGS) entry which is preliminary data.</text>
</comment>
<keyword evidence="8 14" id="KW-0472">Membrane</keyword>
<dbReference type="InterPro" id="IPR004090">
    <property type="entry name" value="Chemotax_Me-accpt_rcpt"/>
</dbReference>
<keyword evidence="3" id="KW-0488">Methylation</keyword>
<proteinExistence type="inferred from homology"/>
<comment type="similarity">
    <text evidence="10">Belongs to the methyl-accepting chemotaxis (MCP) protein family.</text>
</comment>
<dbReference type="PROSITE" id="PS50885">
    <property type="entry name" value="HAMP"/>
    <property type="match status" value="1"/>
</dbReference>
<evidence type="ECO:0000259" key="15">
    <source>
        <dbReference type="PROSITE" id="PS50111"/>
    </source>
</evidence>
<sequence>MARAHSHETTTPLASGIRENSMKHALTIKARLGISMAFLGALLIAIGALGLTGMSHSNGAFQDTYSVQMPAAIAVGNAEMYAARERLVFDRAALLAGTPEVASTVERARMMRERADGYWKEYMALPQAPGERRLADAAQDKRLALQGIVDKGVAAVMANDHDGIIANAKAMQVTYNELANANDALRKHLTEASHKSYEETQNRFQWFRALSLGAIALGLAAAVFAWVSLRRAIARPLEAALGHFEAIAAGDLRREVAVTSRDEMGQLLEGLAKMRASLLTTVRTVRSGSESIASATQQIAAGNTDLSSRTEEQASALQETASSMEELTGTVRQNADNARQASALAANASAIAGKGSAVVTQVVDTMREIDGSSSKIADIISIIEGIAFQTNILALNAAVEAARAGEEGRGFAVVAGEVRSLAQRSSAAAKEIKELIDTSVARVRTGTTLVDEAGRTMNEIIGAVQRVTDIMGEIAAASEEQSSGIEQVSRAVTQMDEVTQQNAALVEEAAAAAQSLEDQAARLRQAVAVFQVADGGAPLAALAASAATSTQPVKIASRATITTRVSAKPATTTSAPAKRAAAAPSPAPKAPATAVAGGDWETF</sequence>
<gene>
    <name evidence="17" type="ORF">AWB82_01835</name>
</gene>
<dbReference type="GO" id="GO:0006935">
    <property type="term" value="P:chemotaxis"/>
    <property type="evidence" value="ECO:0007669"/>
    <property type="project" value="UniProtKB-KW"/>
</dbReference>
<dbReference type="Gene3D" id="1.20.120.30">
    <property type="entry name" value="Aspartate receptor, ligand-binding domain"/>
    <property type="match status" value="1"/>
</dbReference>
<feature type="coiled-coil region" evidence="12">
    <location>
        <begin position="495"/>
        <end position="533"/>
    </location>
</feature>
<dbReference type="PANTHER" id="PTHR43531">
    <property type="entry name" value="PROTEIN ICFG"/>
    <property type="match status" value="1"/>
</dbReference>
<dbReference type="PANTHER" id="PTHR43531:SF14">
    <property type="entry name" value="METHYL-ACCEPTING CHEMOTAXIS PROTEIN I-RELATED"/>
    <property type="match status" value="1"/>
</dbReference>
<dbReference type="PROSITE" id="PS50111">
    <property type="entry name" value="CHEMOTAXIS_TRANSDUC_2"/>
    <property type="match status" value="1"/>
</dbReference>
<dbReference type="CDD" id="cd06225">
    <property type="entry name" value="HAMP"/>
    <property type="match status" value="1"/>
</dbReference>
<keyword evidence="6 14" id="KW-0812">Transmembrane</keyword>
<evidence type="ECO:0000256" key="1">
    <source>
        <dbReference type="ARBA" id="ARBA00004429"/>
    </source>
</evidence>
<evidence type="ECO:0000256" key="2">
    <source>
        <dbReference type="ARBA" id="ARBA00022475"/>
    </source>
</evidence>
<dbReference type="FunFam" id="1.10.287.950:FF:000001">
    <property type="entry name" value="Methyl-accepting chemotaxis sensory transducer"/>
    <property type="match status" value="1"/>
</dbReference>
<dbReference type="SUPFAM" id="SSF58104">
    <property type="entry name" value="Methyl-accepting chemotaxis protein (MCP) signaling domain"/>
    <property type="match status" value="1"/>
</dbReference>
<keyword evidence="18" id="KW-1185">Reference proteome</keyword>
<dbReference type="AlphaFoldDB" id="A0A158A7I5"/>
<dbReference type="SUPFAM" id="SSF47170">
    <property type="entry name" value="Aspartate receptor, ligand-binding domain"/>
    <property type="match status" value="1"/>
</dbReference>
<protein>
    <submittedName>
        <fullName evidence="17">Methyl-accepting chemotaxis protein</fullName>
    </submittedName>
</protein>
<dbReference type="InterPro" id="IPR051310">
    <property type="entry name" value="MCP_chemotaxis"/>
</dbReference>
<evidence type="ECO:0000256" key="12">
    <source>
        <dbReference type="SAM" id="Coils"/>
    </source>
</evidence>
<feature type="transmembrane region" description="Helical" evidence="14">
    <location>
        <begin position="32"/>
        <end position="54"/>
    </location>
</feature>
<evidence type="ECO:0000313" key="18">
    <source>
        <dbReference type="Proteomes" id="UP000054596"/>
    </source>
</evidence>
<evidence type="ECO:0000256" key="14">
    <source>
        <dbReference type="SAM" id="Phobius"/>
    </source>
</evidence>
<dbReference type="Proteomes" id="UP000054596">
    <property type="component" value="Unassembled WGS sequence"/>
</dbReference>
<dbReference type="EMBL" id="FCOJ02000010">
    <property type="protein sequence ID" value="SAK53723.1"/>
    <property type="molecule type" value="Genomic_DNA"/>
</dbReference>
<evidence type="ECO:0000256" key="5">
    <source>
        <dbReference type="ARBA" id="ARBA00022519"/>
    </source>
</evidence>
<evidence type="ECO:0000256" key="10">
    <source>
        <dbReference type="ARBA" id="ARBA00029447"/>
    </source>
</evidence>